<dbReference type="EMBL" id="CSTE01000003">
    <property type="protein sequence ID" value="CQR51963.1"/>
    <property type="molecule type" value="Genomic_DNA"/>
</dbReference>
<feature type="domain" description="Peptidase M20 dimerisation" evidence="1">
    <location>
        <begin position="185"/>
        <end position="275"/>
    </location>
</feature>
<dbReference type="Proteomes" id="UP000198902">
    <property type="component" value="Unassembled WGS sequence"/>
</dbReference>
<dbReference type="GO" id="GO:0046657">
    <property type="term" value="P:folic acid catabolic process"/>
    <property type="evidence" value="ECO:0007669"/>
    <property type="project" value="TreeGrafter"/>
</dbReference>
<dbReference type="InterPro" id="IPR036264">
    <property type="entry name" value="Bact_exopeptidase_dim_dom"/>
</dbReference>
<reference evidence="3" key="1">
    <citation type="submission" date="2015-03" db="EMBL/GenBank/DDBJ databases">
        <authorList>
            <person name="Urmite Genomes"/>
        </authorList>
    </citation>
    <scope>NUCLEOTIDE SEQUENCE [LARGE SCALE GENOMIC DNA]</scope>
    <source>
        <strain evidence="3">Arc-Hr</strain>
    </source>
</reference>
<dbReference type="PIRSF" id="PIRSF037227">
    <property type="entry name" value="Aminobenzoyl-glu_utiliz_pB"/>
    <property type="match status" value="1"/>
</dbReference>
<dbReference type="Gene3D" id="3.40.630.10">
    <property type="entry name" value="Zn peptidases"/>
    <property type="match status" value="2"/>
</dbReference>
<dbReference type="SUPFAM" id="SSF53187">
    <property type="entry name" value="Zn-dependent exopeptidases"/>
    <property type="match status" value="1"/>
</dbReference>
<sequence length="470" mass="50146">MNHNETFETVESLEAELVSLAESLWETPELGLHETESAESLSSVLRDAGFDVTEGIGGMPTAFSATYGEGDPHVGILGEYDALPGLSQTVSSSREPVEVGAPGHGCGHNLFGVAGVGAALAAKRAIDDGRAEGTVTFFGCPAEEILVGKVFMARDGAFDDLDAALTWHPSHLSAPFMAQTLAMNSVEYTFHGESAHAADSPQSGRSALDAVELLNTGSEFMREHVSDDARIHYTIPDGGGAPNVVPAEATAWFYVRAPTRDEVDRITDWLDDVAEGAALMTQTTVSRRFHTGCYDYVANHALSDTLLENMRLAGPIPYTDEDREFAAELRETLSAETIEARTAQLPEERREAARSSVLYPDAQPSYDVGTVLNGSTDVGDVSWITPTAQFWAASWPVGTPSHTWQAVAANGSFGSKAAVYAAKVLAATTLDLFSDEALVAAAREEFEASVPGEYETALPEGTEPPFHLTL</sequence>
<evidence type="ECO:0000313" key="3">
    <source>
        <dbReference type="Proteomes" id="UP000198902"/>
    </source>
</evidence>
<dbReference type="NCBIfam" id="TIGR01891">
    <property type="entry name" value="amidohydrolases"/>
    <property type="match status" value="1"/>
</dbReference>
<dbReference type="AlphaFoldDB" id="A0A0D6JUW5"/>
<proteinExistence type="predicted"/>
<dbReference type="OrthoDB" id="56239at2157"/>
<dbReference type="InterPro" id="IPR017439">
    <property type="entry name" value="Amidohydrolase"/>
</dbReference>
<gene>
    <name evidence="2" type="primary">abgB</name>
    <name evidence="2" type="ORF">BN996_02911</name>
</gene>
<organism evidence="2 3">
    <name type="scientific">Haloferax massiliensis</name>
    <dbReference type="NCBI Taxonomy" id="1476858"/>
    <lineage>
        <taxon>Archaea</taxon>
        <taxon>Methanobacteriati</taxon>
        <taxon>Methanobacteriota</taxon>
        <taxon>Stenosarchaea group</taxon>
        <taxon>Halobacteria</taxon>
        <taxon>Halobacteriales</taxon>
        <taxon>Haloferacaceae</taxon>
        <taxon>Haloferax</taxon>
    </lineage>
</organism>
<dbReference type="PANTHER" id="PTHR30575">
    <property type="entry name" value="PEPTIDASE M20"/>
    <property type="match status" value="1"/>
</dbReference>
<keyword evidence="3" id="KW-1185">Reference proteome</keyword>
<dbReference type="PANTHER" id="PTHR30575:SF0">
    <property type="entry name" value="XAA-ARG DIPEPTIDASE"/>
    <property type="match status" value="1"/>
</dbReference>
<dbReference type="SUPFAM" id="SSF55031">
    <property type="entry name" value="Bacterial exopeptidase dimerisation domain"/>
    <property type="match status" value="1"/>
</dbReference>
<dbReference type="GO" id="GO:0016805">
    <property type="term" value="F:dipeptidase activity"/>
    <property type="evidence" value="ECO:0007669"/>
    <property type="project" value="TreeGrafter"/>
</dbReference>
<name>A0A0D6JUW5_9EURY</name>
<accession>A0A0D6JUW5</accession>
<evidence type="ECO:0000313" key="2">
    <source>
        <dbReference type="EMBL" id="CQR51963.1"/>
    </source>
</evidence>
<dbReference type="InterPro" id="IPR011650">
    <property type="entry name" value="Peptidase_M20_dimer"/>
</dbReference>
<dbReference type="FunFam" id="3.30.70.360:FF:000004">
    <property type="entry name" value="Peptidase M20 domain-containing protein 2"/>
    <property type="match status" value="1"/>
</dbReference>
<dbReference type="Gene3D" id="3.30.70.360">
    <property type="match status" value="1"/>
</dbReference>
<dbReference type="GO" id="GO:0071713">
    <property type="term" value="F:para-aminobenzoyl-glutamate hydrolase activity"/>
    <property type="evidence" value="ECO:0007669"/>
    <property type="project" value="TreeGrafter"/>
</dbReference>
<dbReference type="InterPro" id="IPR052030">
    <property type="entry name" value="Peptidase_M20/M20A_hydrolases"/>
</dbReference>
<keyword evidence="2" id="KW-0378">Hydrolase</keyword>
<protein>
    <submittedName>
        <fullName evidence="2">p-aminobenzoyl-glutamate hydrolase subunit B</fullName>
    </submittedName>
</protein>
<dbReference type="RefSeq" id="WP_089780199.1">
    <property type="nucleotide sequence ID" value="NZ_CABLRR010000003.1"/>
</dbReference>
<dbReference type="GO" id="GO:0005737">
    <property type="term" value="C:cytoplasm"/>
    <property type="evidence" value="ECO:0007669"/>
    <property type="project" value="TreeGrafter"/>
</dbReference>
<dbReference type="InterPro" id="IPR017145">
    <property type="entry name" value="Aminobenzoyl-glu_utiliz_pB"/>
</dbReference>
<dbReference type="Pfam" id="PF01546">
    <property type="entry name" value="Peptidase_M20"/>
    <property type="match status" value="1"/>
</dbReference>
<evidence type="ECO:0000259" key="1">
    <source>
        <dbReference type="Pfam" id="PF07687"/>
    </source>
</evidence>
<dbReference type="Pfam" id="PF07687">
    <property type="entry name" value="M20_dimer"/>
    <property type="match status" value="1"/>
</dbReference>
<dbReference type="InterPro" id="IPR002933">
    <property type="entry name" value="Peptidase_M20"/>
</dbReference>